<accession>A0A0K6GKR8</accession>
<evidence type="ECO:0000313" key="2">
    <source>
        <dbReference type="EMBL" id="CUA79344.1"/>
    </source>
</evidence>
<protein>
    <recommendedName>
        <fullName evidence="4">DUF3941 domain-containing protein</fullName>
    </recommendedName>
</protein>
<dbReference type="EMBL" id="CYGZ01000003">
    <property type="protein sequence ID" value="CUA79344.1"/>
    <property type="molecule type" value="Genomic_DNA"/>
</dbReference>
<feature type="compositionally biased region" description="Basic and acidic residues" evidence="1">
    <location>
        <begin position="15"/>
        <end position="38"/>
    </location>
</feature>
<evidence type="ECO:0000256" key="1">
    <source>
        <dbReference type="SAM" id="MobiDB-lite"/>
    </source>
</evidence>
<sequence length="52" mass="6077">MITLLFKGGKNMTSDNDKKAKDNNAKRHEKNMEREKNRQAGKRAYSKETNHL</sequence>
<gene>
    <name evidence="2" type="ORF">Ga0061060_103166</name>
</gene>
<dbReference type="AlphaFoldDB" id="A0A0K6GKR8"/>
<proteinExistence type="predicted"/>
<feature type="region of interest" description="Disordered" evidence="1">
    <location>
        <begin position="1"/>
        <end position="52"/>
    </location>
</feature>
<organism evidence="2 3">
    <name type="scientific">Anoxybacillus suryakundensis</name>
    <dbReference type="NCBI Taxonomy" id="1325335"/>
    <lineage>
        <taxon>Bacteria</taxon>
        <taxon>Bacillati</taxon>
        <taxon>Bacillota</taxon>
        <taxon>Bacilli</taxon>
        <taxon>Bacillales</taxon>
        <taxon>Anoxybacillaceae</taxon>
        <taxon>Anoxybacillus</taxon>
    </lineage>
</organism>
<name>A0A0K6GKR8_9BACL</name>
<dbReference type="STRING" id="1325335.GCA_001418025_00652"/>
<evidence type="ECO:0000313" key="3">
    <source>
        <dbReference type="Proteomes" id="UP000182738"/>
    </source>
</evidence>
<dbReference type="Proteomes" id="UP000182738">
    <property type="component" value="Unassembled WGS sequence"/>
</dbReference>
<reference evidence="3" key="1">
    <citation type="submission" date="2015-08" db="EMBL/GenBank/DDBJ databases">
        <authorList>
            <person name="Varghese N."/>
        </authorList>
    </citation>
    <scope>NUCLEOTIDE SEQUENCE [LARGE SCALE GENOMIC DNA]</scope>
    <source>
        <strain evidence="3">DSM 27374</strain>
    </source>
</reference>
<keyword evidence="3" id="KW-1185">Reference proteome</keyword>
<evidence type="ECO:0008006" key="4">
    <source>
        <dbReference type="Google" id="ProtNLM"/>
    </source>
</evidence>